<reference evidence="2" key="1">
    <citation type="submission" date="2020-01" db="EMBL/GenBank/DDBJ databases">
        <authorList>
            <person name="Richard D."/>
        </authorList>
    </citation>
    <scope>NUCLEOTIDE SEQUENCE</scope>
    <source>
        <strain evidence="2">JP541</strain>
    </source>
</reference>
<dbReference type="EMBL" id="JAABFR010000412">
    <property type="protein sequence ID" value="MBD4335819.1"/>
    <property type="molecule type" value="Genomic_DNA"/>
</dbReference>
<proteinExistence type="predicted"/>
<organism evidence="2 3">
    <name type="scientific">Xanthomonas citri pv. citri</name>
    <dbReference type="NCBI Taxonomy" id="611301"/>
    <lineage>
        <taxon>Bacteria</taxon>
        <taxon>Pseudomonadati</taxon>
        <taxon>Pseudomonadota</taxon>
        <taxon>Gammaproteobacteria</taxon>
        <taxon>Lysobacterales</taxon>
        <taxon>Lysobacteraceae</taxon>
        <taxon>Xanthomonas</taxon>
    </lineage>
</organism>
<dbReference type="InterPro" id="IPR031705">
    <property type="entry name" value="Glyco_hydro_36_C"/>
</dbReference>
<dbReference type="Pfam" id="PF16874">
    <property type="entry name" value="Glyco_hydro_36C"/>
    <property type="match status" value="1"/>
</dbReference>
<protein>
    <recommendedName>
        <fullName evidence="1">Glycosyl hydrolase family 36 C-terminal domain-containing protein</fullName>
    </recommendedName>
</protein>
<feature type="non-terminal residue" evidence="2">
    <location>
        <position position="1"/>
    </location>
</feature>
<evidence type="ECO:0000313" key="3">
    <source>
        <dbReference type="Proteomes" id="UP000653002"/>
    </source>
</evidence>
<name>A0A8I0H4H2_XANCI</name>
<dbReference type="InterPro" id="IPR013780">
    <property type="entry name" value="Glyco_hydro_b"/>
</dbReference>
<sequence length="51" mass="5989">FLQGFDPEAVYALEGTEEKYTGEMLMKCGFLVKGFWGDFRSKLYHFMKVNE</sequence>
<gene>
    <name evidence="2" type="ORF">GUH15_07050</name>
</gene>
<dbReference type="Proteomes" id="UP000653002">
    <property type="component" value="Unassembled WGS sequence"/>
</dbReference>
<dbReference type="Gene3D" id="2.60.40.1180">
    <property type="entry name" value="Golgi alpha-mannosidase II"/>
    <property type="match status" value="1"/>
</dbReference>
<accession>A0A8I0H4H2</accession>
<dbReference type="AlphaFoldDB" id="A0A8I0H4H2"/>
<comment type="caution">
    <text evidence="2">The sequence shown here is derived from an EMBL/GenBank/DDBJ whole genome shotgun (WGS) entry which is preliminary data.</text>
</comment>
<evidence type="ECO:0000313" key="2">
    <source>
        <dbReference type="EMBL" id="MBD4335819.1"/>
    </source>
</evidence>
<evidence type="ECO:0000259" key="1">
    <source>
        <dbReference type="Pfam" id="PF16874"/>
    </source>
</evidence>
<feature type="domain" description="Glycosyl hydrolase family 36 C-terminal" evidence="1">
    <location>
        <begin position="2"/>
        <end position="46"/>
    </location>
</feature>